<feature type="compositionally biased region" description="Basic residues" evidence="1">
    <location>
        <begin position="209"/>
        <end position="220"/>
    </location>
</feature>
<dbReference type="EMBL" id="SNRW01020344">
    <property type="protein sequence ID" value="KAA6365545.1"/>
    <property type="molecule type" value="Genomic_DNA"/>
</dbReference>
<evidence type="ECO:0000313" key="2">
    <source>
        <dbReference type="EMBL" id="KAA6365545.1"/>
    </source>
</evidence>
<feature type="compositionally biased region" description="Polar residues" evidence="1">
    <location>
        <begin position="241"/>
        <end position="254"/>
    </location>
</feature>
<reference evidence="2 3" key="1">
    <citation type="submission" date="2019-03" db="EMBL/GenBank/DDBJ databases">
        <title>Single cell metagenomics reveals metabolic interactions within the superorganism composed of flagellate Streblomastix strix and complex community of Bacteroidetes bacteria on its surface.</title>
        <authorList>
            <person name="Treitli S.C."/>
            <person name="Kolisko M."/>
            <person name="Husnik F."/>
            <person name="Keeling P."/>
            <person name="Hampl V."/>
        </authorList>
    </citation>
    <scope>NUCLEOTIDE SEQUENCE [LARGE SCALE GENOMIC DNA]</scope>
    <source>
        <strain evidence="2">ST1C</strain>
    </source>
</reference>
<sequence length="461" mass="51198">MATAKVAEADSGAFKDNVYVEILNKKIRSQRKKVKDVEELKKKDEDEEELDANQREKLSNESHLQKSVEELEQIKESIIEAVTKEEKVKEEREQKFRSDLGLILSSLSAVAYINGEDAQEKKRQIAAKDPIFKTTGFNRLESIAKKLSPQTITGTFQQTVDSQLDFALGIIEGRSKGSPVGGSFIQLRELLAKIYNTDLFVYDPNLLKKPPKKSAKKGKGQKGQEGQTVEDKPVDGRPETAPQTRTGDSASAPTPTRPNKEGKEKSKFEWTPGNQNKDEQAKPSTAPIKDQTPTQVKAPSVIPAPPPAPIEEIQQVKTSEEEEDDDQRQGLNKRKKGKRGNQGYGRKDEDDGFQTAGVSHKPKDIRGQRDIKEDKPIPPPVEVTEVRQPRRQGGNDVWVKNQTGDKKPENAPQSLLTSPLSEVQPVPEKPKNQREGAPRAKAPAGDNNFVYYGKAHTGEST</sequence>
<comment type="caution">
    <text evidence="2">The sequence shown here is derived from an EMBL/GenBank/DDBJ whole genome shotgun (WGS) entry which is preliminary data.</text>
</comment>
<dbReference type="AlphaFoldDB" id="A0A5J4U733"/>
<gene>
    <name evidence="2" type="ORF">EZS28_038928</name>
</gene>
<dbReference type="Proteomes" id="UP000324800">
    <property type="component" value="Unassembled WGS sequence"/>
</dbReference>
<feature type="compositionally biased region" description="Basic and acidic residues" evidence="1">
    <location>
        <begin position="52"/>
        <end position="65"/>
    </location>
</feature>
<name>A0A5J4U733_9EUKA</name>
<feature type="region of interest" description="Disordered" evidence="1">
    <location>
        <begin position="206"/>
        <end position="461"/>
    </location>
</feature>
<organism evidence="2 3">
    <name type="scientific">Streblomastix strix</name>
    <dbReference type="NCBI Taxonomy" id="222440"/>
    <lineage>
        <taxon>Eukaryota</taxon>
        <taxon>Metamonada</taxon>
        <taxon>Preaxostyla</taxon>
        <taxon>Oxymonadida</taxon>
        <taxon>Streblomastigidae</taxon>
        <taxon>Streblomastix</taxon>
    </lineage>
</organism>
<protein>
    <submittedName>
        <fullName evidence="2">Uncharacterized protein</fullName>
    </submittedName>
</protein>
<proteinExistence type="predicted"/>
<feature type="compositionally biased region" description="Basic and acidic residues" evidence="1">
    <location>
        <begin position="35"/>
        <end position="44"/>
    </location>
</feature>
<evidence type="ECO:0000313" key="3">
    <source>
        <dbReference type="Proteomes" id="UP000324800"/>
    </source>
</evidence>
<accession>A0A5J4U733</accession>
<evidence type="ECO:0000256" key="1">
    <source>
        <dbReference type="SAM" id="MobiDB-lite"/>
    </source>
</evidence>
<feature type="compositionally biased region" description="Basic and acidic residues" evidence="1">
    <location>
        <begin position="361"/>
        <end position="376"/>
    </location>
</feature>
<feature type="compositionally biased region" description="Polar residues" evidence="1">
    <location>
        <begin position="411"/>
        <end position="421"/>
    </location>
</feature>
<feature type="compositionally biased region" description="Basic and acidic residues" evidence="1">
    <location>
        <begin position="258"/>
        <end position="268"/>
    </location>
</feature>
<feature type="compositionally biased region" description="Basic and acidic residues" evidence="1">
    <location>
        <begin position="428"/>
        <end position="438"/>
    </location>
</feature>
<feature type="region of interest" description="Disordered" evidence="1">
    <location>
        <begin position="34"/>
        <end position="65"/>
    </location>
</feature>
<feature type="compositionally biased region" description="Basic and acidic residues" evidence="1">
    <location>
        <begin position="229"/>
        <end position="238"/>
    </location>
</feature>